<keyword evidence="4 10" id="KW-1133">Transmembrane helix</keyword>
<evidence type="ECO:0000256" key="4">
    <source>
        <dbReference type="ARBA" id="ARBA00022989"/>
    </source>
</evidence>
<reference evidence="12 13" key="1">
    <citation type="journal article" date="2023" name="Sci. Data">
        <title>Genome assembly of the Korean intertidal mud-creeper Batillaria attramentaria.</title>
        <authorList>
            <person name="Patra A.K."/>
            <person name="Ho P.T."/>
            <person name="Jun S."/>
            <person name="Lee S.J."/>
            <person name="Kim Y."/>
            <person name="Won Y.J."/>
        </authorList>
    </citation>
    <scope>NUCLEOTIDE SEQUENCE [LARGE SCALE GENOMIC DNA]</scope>
    <source>
        <strain evidence="12">Wonlab-2016</strain>
    </source>
</reference>
<feature type="region of interest" description="Disordered" evidence="9">
    <location>
        <begin position="336"/>
        <end position="373"/>
    </location>
</feature>
<proteinExistence type="predicted"/>
<dbReference type="Pfam" id="PF00001">
    <property type="entry name" value="7tm_1"/>
    <property type="match status" value="1"/>
</dbReference>
<feature type="transmembrane region" description="Helical" evidence="10">
    <location>
        <begin position="256"/>
        <end position="276"/>
    </location>
</feature>
<sequence>MASHVTEKISTTILVFEPESLSNDNQTETVAGNTTDTAFTDGPSPVALHVGAIVMLLALLWGVFANTLTAVVILTHRDLKNITNIFIVSLCINDIINLSVNNLLVLVSYFMMSWQMGEAVCEMIMHFTVLLMGSSLWHTGLISIHRLIVVVFNNFYKKISKRAYTLFVLITARVVPMLFLITPHLGEMSEYQPKLLRCLARKEHGLYTMLVSVVLMMLPSLILIICYVAIFIKVHRSSSAFRATRKREWLRREIQITKMFGMVFLLIILGYLPYGIVRFIDRKLEFSADFYVGISVLYAVANSCNPIIYGVMDRKIRRACFDALGIANHCMKDDKKLKPSESVRSNGDAEPATEAVPLNGSPGNRSSPPKTSL</sequence>
<dbReference type="EMBL" id="JACVVK020000170">
    <property type="protein sequence ID" value="KAK7487063.1"/>
    <property type="molecule type" value="Genomic_DNA"/>
</dbReference>
<dbReference type="InterPro" id="IPR017452">
    <property type="entry name" value="GPCR_Rhodpsn_7TM"/>
</dbReference>
<dbReference type="CDD" id="cd00637">
    <property type="entry name" value="7tm_classA_rhodopsin-like"/>
    <property type="match status" value="1"/>
</dbReference>
<dbReference type="InterPro" id="IPR000276">
    <property type="entry name" value="GPCR_Rhodpsn"/>
</dbReference>
<feature type="transmembrane region" description="Helical" evidence="10">
    <location>
        <begin position="124"/>
        <end position="152"/>
    </location>
</feature>
<gene>
    <name evidence="12" type="ORF">BaRGS_00021733</name>
</gene>
<keyword evidence="6 10" id="KW-0472">Membrane</keyword>
<dbReference type="GO" id="GO:0005886">
    <property type="term" value="C:plasma membrane"/>
    <property type="evidence" value="ECO:0007669"/>
    <property type="project" value="UniProtKB-SubCell"/>
</dbReference>
<keyword evidence="13" id="KW-1185">Reference proteome</keyword>
<comment type="subcellular location">
    <subcellularLocation>
        <location evidence="1">Cell membrane</location>
        <topology evidence="1">Multi-pass membrane protein</topology>
    </subcellularLocation>
</comment>
<feature type="transmembrane region" description="Helical" evidence="10">
    <location>
        <begin position="46"/>
        <end position="74"/>
    </location>
</feature>
<evidence type="ECO:0000313" key="12">
    <source>
        <dbReference type="EMBL" id="KAK7487063.1"/>
    </source>
</evidence>
<keyword evidence="7" id="KW-0675">Receptor</keyword>
<evidence type="ECO:0000256" key="10">
    <source>
        <dbReference type="SAM" id="Phobius"/>
    </source>
</evidence>
<dbReference type="SUPFAM" id="SSF81321">
    <property type="entry name" value="Family A G protein-coupled receptor-like"/>
    <property type="match status" value="1"/>
</dbReference>
<protein>
    <recommendedName>
        <fullName evidence="11">G-protein coupled receptors family 1 profile domain-containing protein</fullName>
    </recommendedName>
</protein>
<name>A0ABD0KIX4_9CAEN</name>
<dbReference type="PANTHER" id="PTHR24228:SF74">
    <property type="entry name" value="G-PROTEIN COUPLED RECEPTORS FAMILY 1 PROFILE DOMAIN-CONTAINING PROTEIN"/>
    <property type="match status" value="1"/>
</dbReference>
<keyword evidence="2" id="KW-1003">Cell membrane</keyword>
<feature type="compositionally biased region" description="Polar residues" evidence="9">
    <location>
        <begin position="361"/>
        <end position="373"/>
    </location>
</feature>
<dbReference type="Gene3D" id="1.20.1070.10">
    <property type="entry name" value="Rhodopsin 7-helix transmembrane proteins"/>
    <property type="match status" value="1"/>
</dbReference>
<evidence type="ECO:0000256" key="8">
    <source>
        <dbReference type="ARBA" id="ARBA00023224"/>
    </source>
</evidence>
<feature type="domain" description="G-protein coupled receptors family 1 profile" evidence="11">
    <location>
        <begin position="65"/>
        <end position="309"/>
    </location>
</feature>
<feature type="transmembrane region" description="Helical" evidence="10">
    <location>
        <begin position="86"/>
        <end position="112"/>
    </location>
</feature>
<accession>A0ABD0KIX4</accession>
<keyword evidence="5" id="KW-0297">G-protein coupled receptor</keyword>
<dbReference type="PANTHER" id="PTHR24228">
    <property type="entry name" value="B2 BRADYKININ RECEPTOR/ANGIOTENSIN II RECEPTOR"/>
    <property type="match status" value="1"/>
</dbReference>
<evidence type="ECO:0000256" key="9">
    <source>
        <dbReference type="SAM" id="MobiDB-lite"/>
    </source>
</evidence>
<evidence type="ECO:0000313" key="13">
    <source>
        <dbReference type="Proteomes" id="UP001519460"/>
    </source>
</evidence>
<evidence type="ECO:0000256" key="5">
    <source>
        <dbReference type="ARBA" id="ARBA00023040"/>
    </source>
</evidence>
<organism evidence="12 13">
    <name type="scientific">Batillaria attramentaria</name>
    <dbReference type="NCBI Taxonomy" id="370345"/>
    <lineage>
        <taxon>Eukaryota</taxon>
        <taxon>Metazoa</taxon>
        <taxon>Spiralia</taxon>
        <taxon>Lophotrochozoa</taxon>
        <taxon>Mollusca</taxon>
        <taxon>Gastropoda</taxon>
        <taxon>Caenogastropoda</taxon>
        <taxon>Sorbeoconcha</taxon>
        <taxon>Cerithioidea</taxon>
        <taxon>Batillariidae</taxon>
        <taxon>Batillaria</taxon>
    </lineage>
</organism>
<feature type="transmembrane region" description="Helical" evidence="10">
    <location>
        <begin position="288"/>
        <end position="308"/>
    </location>
</feature>
<dbReference type="GO" id="GO:0004930">
    <property type="term" value="F:G protein-coupled receptor activity"/>
    <property type="evidence" value="ECO:0007669"/>
    <property type="project" value="UniProtKB-KW"/>
</dbReference>
<evidence type="ECO:0000259" key="11">
    <source>
        <dbReference type="PROSITE" id="PS50262"/>
    </source>
</evidence>
<evidence type="ECO:0000256" key="1">
    <source>
        <dbReference type="ARBA" id="ARBA00004651"/>
    </source>
</evidence>
<evidence type="ECO:0000256" key="3">
    <source>
        <dbReference type="ARBA" id="ARBA00022692"/>
    </source>
</evidence>
<dbReference type="AlphaFoldDB" id="A0ABD0KIX4"/>
<dbReference type="PROSITE" id="PS50262">
    <property type="entry name" value="G_PROTEIN_RECEP_F1_2"/>
    <property type="match status" value="1"/>
</dbReference>
<evidence type="ECO:0000256" key="6">
    <source>
        <dbReference type="ARBA" id="ARBA00023136"/>
    </source>
</evidence>
<feature type="transmembrane region" description="Helical" evidence="10">
    <location>
        <begin position="164"/>
        <end position="186"/>
    </location>
</feature>
<evidence type="ECO:0000256" key="7">
    <source>
        <dbReference type="ARBA" id="ARBA00023170"/>
    </source>
</evidence>
<feature type="transmembrane region" description="Helical" evidence="10">
    <location>
        <begin position="206"/>
        <end position="235"/>
    </location>
</feature>
<evidence type="ECO:0000256" key="2">
    <source>
        <dbReference type="ARBA" id="ARBA00022475"/>
    </source>
</evidence>
<keyword evidence="8" id="KW-0807">Transducer</keyword>
<dbReference type="PRINTS" id="PR00237">
    <property type="entry name" value="GPCRRHODOPSN"/>
</dbReference>
<comment type="caution">
    <text evidence="12">The sequence shown here is derived from an EMBL/GenBank/DDBJ whole genome shotgun (WGS) entry which is preliminary data.</text>
</comment>
<keyword evidence="3 10" id="KW-0812">Transmembrane</keyword>
<dbReference type="Proteomes" id="UP001519460">
    <property type="component" value="Unassembled WGS sequence"/>
</dbReference>